<evidence type="ECO:0008006" key="4">
    <source>
        <dbReference type="Google" id="ProtNLM"/>
    </source>
</evidence>
<feature type="region of interest" description="Disordered" evidence="1">
    <location>
        <begin position="264"/>
        <end position="300"/>
    </location>
</feature>
<feature type="region of interest" description="Disordered" evidence="1">
    <location>
        <begin position="408"/>
        <end position="435"/>
    </location>
</feature>
<dbReference type="PANTHER" id="PTHR33096:SF1">
    <property type="entry name" value="CXC1-LIKE CYSTEINE CLUSTER ASSOCIATED WITH KDZ TRANSPOSASES DOMAIN-CONTAINING PROTEIN"/>
    <property type="match status" value="1"/>
</dbReference>
<evidence type="ECO:0000313" key="3">
    <source>
        <dbReference type="Proteomes" id="UP001498398"/>
    </source>
</evidence>
<comment type="caution">
    <text evidence="2">The sequence shown here is derived from an EMBL/GenBank/DDBJ whole genome shotgun (WGS) entry which is preliminary data.</text>
</comment>
<dbReference type="PANTHER" id="PTHR33096">
    <property type="entry name" value="CXC2 DOMAIN-CONTAINING PROTEIN"/>
    <property type="match status" value="1"/>
</dbReference>
<protein>
    <recommendedName>
        <fullName evidence="4">CxC1-like cysteine cluster associated with KDZ transposases domain-containing protein</fullName>
    </recommendedName>
</protein>
<evidence type="ECO:0000313" key="2">
    <source>
        <dbReference type="EMBL" id="KAK7459491.1"/>
    </source>
</evidence>
<evidence type="ECO:0000256" key="1">
    <source>
        <dbReference type="SAM" id="MobiDB-lite"/>
    </source>
</evidence>
<organism evidence="2 3">
    <name type="scientific">Marasmiellus scandens</name>
    <dbReference type="NCBI Taxonomy" id="2682957"/>
    <lineage>
        <taxon>Eukaryota</taxon>
        <taxon>Fungi</taxon>
        <taxon>Dikarya</taxon>
        <taxon>Basidiomycota</taxon>
        <taxon>Agaricomycotina</taxon>
        <taxon>Agaricomycetes</taxon>
        <taxon>Agaricomycetidae</taxon>
        <taxon>Agaricales</taxon>
        <taxon>Marasmiineae</taxon>
        <taxon>Omphalotaceae</taxon>
        <taxon>Marasmiellus</taxon>
    </lineage>
</organism>
<accession>A0ABR1JG91</accession>
<name>A0ABR1JG91_9AGAR</name>
<keyword evidence="3" id="KW-1185">Reference proteome</keyword>
<dbReference type="InterPro" id="IPR040521">
    <property type="entry name" value="KDZ"/>
</dbReference>
<dbReference type="EMBL" id="JBANRG010000016">
    <property type="protein sequence ID" value="KAK7459491.1"/>
    <property type="molecule type" value="Genomic_DNA"/>
</dbReference>
<dbReference type="Pfam" id="PF18758">
    <property type="entry name" value="KDZ"/>
    <property type="match status" value="1"/>
</dbReference>
<feature type="region of interest" description="Disordered" evidence="1">
    <location>
        <begin position="313"/>
        <end position="335"/>
    </location>
</feature>
<dbReference type="Proteomes" id="UP001498398">
    <property type="component" value="Unassembled WGS sequence"/>
</dbReference>
<gene>
    <name evidence="2" type="ORF">VKT23_009474</name>
</gene>
<proteinExistence type="predicted"/>
<reference evidence="2 3" key="1">
    <citation type="submission" date="2024-01" db="EMBL/GenBank/DDBJ databases">
        <title>A draft genome for the cacao thread blight pathogen Marasmiellus scandens.</title>
        <authorList>
            <person name="Baruah I.K."/>
            <person name="Leung J."/>
            <person name="Bukari Y."/>
            <person name="Amoako-Attah I."/>
            <person name="Meinhardt L.W."/>
            <person name="Bailey B.A."/>
            <person name="Cohen S.P."/>
        </authorList>
    </citation>
    <scope>NUCLEOTIDE SEQUENCE [LARGE SCALE GENOMIC DNA]</scope>
    <source>
        <strain evidence="2 3">GH-19</strain>
    </source>
</reference>
<sequence>MGIRTRLRVPANVQADSSGSGALAITETSIRLPQPRNENKQAQVHLSHGRGLYQVHEPSQGPEPTLPEGEAVVEAAPFEPLASPSKHAMKREKLLNRWKRQISQSIEPYLELQRASDSLRLLSPLRIRTSACECCHYTRQLTIDVVRFNKFESVTLWASDCESAANQLIRSGLFPCSPVHPTLAVDVRMLDFVTRLFLRVAPNHTAWCGAVEDYLRCQGYKLQGKDPLRRRFGNALCWFNSLQHATEQRVKSLLDHTRADLKNFSDTRDPNSISGARRASVEEVEDEDASTRRRPQNAEVDIEFTDIDASVGQSSRKRCHNSEEEFDGRQGSIPLDRPSEYLRSRCPVCFGGNFNPENKRLTWSDVLVCLDANFTQRHQSSRRDPARSHPDSFFLNDEEVEEVQARVEATRERNDPPAKKAKTDTHNHNEDDHMEPGMRVSKAVLDLCGGSFTAAHEYLAKVVSAGYDVTGLMALLCRHDRPLFVVNMTTPGERQHYAIALLEKLFKHLPSYVEVGLLYDIGCQLERSCLKWGFLDKYMDRMTFAISVFHAFGHQWPCQIVYNPRKCVGFGLSDGEGAERLWSSIQRLIAYTRVAGYHLRIYTLDAQFHFGNHESLLKMGSWIQRKLQSCQEKQSENSKILAECGREVAFLRDQWKHQVYVQTKPLPSQHKNKGKQSVEECLKLRRAQKVLYKRMKKLEDTIADTDAAPYEVAAAQLDLPKTVDDYNRTTDKLRRKEKALGVTEKTQLHRLVNDHYVHKRMNAHALLFRLRHRLQSRKFELDRLERCYHKKRSDQRLKDHTSDSVKRREPGIQQLAFKYNKLVKEMRDLITVKKAPRNAIAPECIDTKNLFDLDVDDVIWQDIGLTDDDDSHGLPPPWLADENTRKGIQAMLEVDRCDEEDERLAVEMKSLQEWFIEEWEVLMKTMEKIEDEPTHFQLELRRRYLCRLCVLWQDALEGYAEYWDKTWGPSEKELVELREWEASATTDSLDEGDYDLEFEAEVDPVLTEQEETVAYADAYRTVEEEDVE</sequence>